<dbReference type="GO" id="GO:0030554">
    <property type="term" value="F:adenyl nucleotide binding"/>
    <property type="evidence" value="ECO:0007669"/>
    <property type="project" value="UniProtKB-ARBA"/>
</dbReference>
<dbReference type="InterPro" id="IPR051603">
    <property type="entry name" value="Zinc-ADH_QOR/CCCR"/>
</dbReference>
<gene>
    <name evidence="3" type="ORF">GCM10009039_02860</name>
</gene>
<dbReference type="EMBL" id="BMPG01000001">
    <property type="protein sequence ID" value="GGL48086.1"/>
    <property type="molecule type" value="Genomic_DNA"/>
</dbReference>
<dbReference type="PANTHER" id="PTHR44154">
    <property type="entry name" value="QUINONE OXIDOREDUCTASE"/>
    <property type="match status" value="1"/>
</dbReference>
<evidence type="ECO:0000313" key="3">
    <source>
        <dbReference type="EMBL" id="GGL48086.1"/>
    </source>
</evidence>
<dbReference type="Gene3D" id="3.90.180.10">
    <property type="entry name" value="Medium-chain alcohol dehydrogenases, catalytic domain"/>
    <property type="match status" value="1"/>
</dbReference>
<dbReference type="SUPFAM" id="SSF50129">
    <property type="entry name" value="GroES-like"/>
    <property type="match status" value="1"/>
</dbReference>
<dbReference type="AlphaFoldDB" id="A0A830FFH2"/>
<evidence type="ECO:0000259" key="2">
    <source>
        <dbReference type="SMART" id="SM00829"/>
    </source>
</evidence>
<dbReference type="Pfam" id="PF13602">
    <property type="entry name" value="ADH_zinc_N_2"/>
    <property type="match status" value="1"/>
</dbReference>
<dbReference type="SUPFAM" id="SSF51735">
    <property type="entry name" value="NAD(P)-binding Rossmann-fold domains"/>
    <property type="match status" value="1"/>
</dbReference>
<evidence type="ECO:0000313" key="4">
    <source>
        <dbReference type="Proteomes" id="UP000607197"/>
    </source>
</evidence>
<dbReference type="InterPro" id="IPR013154">
    <property type="entry name" value="ADH-like_N"/>
</dbReference>
<feature type="domain" description="Enoyl reductase (ER)" evidence="2">
    <location>
        <begin position="19"/>
        <end position="339"/>
    </location>
</feature>
<dbReference type="Gene3D" id="3.40.50.720">
    <property type="entry name" value="NAD(P)-binding Rossmann-like Domain"/>
    <property type="match status" value="1"/>
</dbReference>
<dbReference type="Pfam" id="PF08240">
    <property type="entry name" value="ADH_N"/>
    <property type="match status" value="1"/>
</dbReference>
<dbReference type="RefSeq" id="WP_229773882.1">
    <property type="nucleotide sequence ID" value="NZ_BMPG01000001.1"/>
</dbReference>
<dbReference type="GO" id="GO:0044281">
    <property type="term" value="P:small molecule metabolic process"/>
    <property type="evidence" value="ECO:0007669"/>
    <property type="project" value="UniProtKB-ARBA"/>
</dbReference>
<sequence>MSGRELPETMDAQVIREHGGPDAFEPAELDVPDVEPNHVLVEVAATSVNPVDTKIRSGAAADLGPDLPAVLHGDVAGTVVAVGAGVDDFAVGDEVYGCPGGVAGTGGALAEYALADAASLAHKPDSLTMREAAALPLVTITAWDGLVTRADVAPGDDVLVHGGSGGVGHVAVQLAAREGGIVHATASDEPKRDLARNLGAQYAFDYHRDVADYVEEYTDGRGFDVVFDPVGAGAGTLEGSFDAASLKGHVVTTVARGDVALDATHTKGLSVDVVFMLIPLLHDDHDGRRYHRDILRRAASLVDDGDLRPLLDTETYGLDEISEAHRRLEAGEHVGKIVVDVAGE</sequence>
<organism evidence="3 4">
    <name type="scientific">Halocalculus aciditolerans</name>
    <dbReference type="NCBI Taxonomy" id="1383812"/>
    <lineage>
        <taxon>Archaea</taxon>
        <taxon>Methanobacteriati</taxon>
        <taxon>Methanobacteriota</taxon>
        <taxon>Stenosarchaea group</taxon>
        <taxon>Halobacteria</taxon>
        <taxon>Halobacteriales</taxon>
        <taxon>Halobacteriaceae</taxon>
        <taxon>Halocalculus</taxon>
    </lineage>
</organism>
<reference evidence="3" key="1">
    <citation type="journal article" date="2014" name="Int. J. Syst. Evol. Microbiol.">
        <title>Complete genome sequence of Corynebacterium casei LMG S-19264T (=DSM 44701T), isolated from a smear-ripened cheese.</title>
        <authorList>
            <consortium name="US DOE Joint Genome Institute (JGI-PGF)"/>
            <person name="Walter F."/>
            <person name="Albersmeier A."/>
            <person name="Kalinowski J."/>
            <person name="Ruckert C."/>
        </authorList>
    </citation>
    <scope>NUCLEOTIDE SEQUENCE</scope>
    <source>
        <strain evidence="3">JCM 19596</strain>
    </source>
</reference>
<dbReference type="InterPro" id="IPR011032">
    <property type="entry name" value="GroES-like_sf"/>
</dbReference>
<keyword evidence="4" id="KW-1185">Reference proteome</keyword>
<dbReference type="PANTHER" id="PTHR44154:SF1">
    <property type="entry name" value="QUINONE OXIDOREDUCTASE"/>
    <property type="match status" value="1"/>
</dbReference>
<evidence type="ECO:0000256" key="1">
    <source>
        <dbReference type="ARBA" id="ARBA00022857"/>
    </source>
</evidence>
<protein>
    <submittedName>
        <fullName evidence="3">Quinone oxidoreductase</fullName>
    </submittedName>
</protein>
<dbReference type="SMART" id="SM00829">
    <property type="entry name" value="PKS_ER"/>
    <property type="match status" value="1"/>
</dbReference>
<dbReference type="GO" id="GO:0016616">
    <property type="term" value="F:oxidoreductase activity, acting on the CH-OH group of donors, NAD or NADP as acceptor"/>
    <property type="evidence" value="ECO:0007669"/>
    <property type="project" value="UniProtKB-ARBA"/>
</dbReference>
<name>A0A830FFH2_9EURY</name>
<dbReference type="Proteomes" id="UP000607197">
    <property type="component" value="Unassembled WGS sequence"/>
</dbReference>
<dbReference type="GO" id="GO:0043168">
    <property type="term" value="F:anion binding"/>
    <property type="evidence" value="ECO:0007669"/>
    <property type="project" value="UniProtKB-ARBA"/>
</dbReference>
<reference evidence="3" key="2">
    <citation type="submission" date="2020-09" db="EMBL/GenBank/DDBJ databases">
        <authorList>
            <person name="Sun Q."/>
            <person name="Ohkuma M."/>
        </authorList>
    </citation>
    <scope>NUCLEOTIDE SEQUENCE</scope>
    <source>
        <strain evidence="3">JCM 19596</strain>
    </source>
</reference>
<keyword evidence="1" id="KW-0521">NADP</keyword>
<dbReference type="InterPro" id="IPR020843">
    <property type="entry name" value="ER"/>
</dbReference>
<dbReference type="InterPro" id="IPR036291">
    <property type="entry name" value="NAD(P)-bd_dom_sf"/>
</dbReference>
<comment type="caution">
    <text evidence="3">The sequence shown here is derived from an EMBL/GenBank/DDBJ whole genome shotgun (WGS) entry which is preliminary data.</text>
</comment>
<proteinExistence type="predicted"/>
<accession>A0A830FFH2</accession>